<dbReference type="Proteomes" id="UP000233524">
    <property type="component" value="Unassembled WGS sequence"/>
</dbReference>
<name>A0A2N3MZA0_9PEZI</name>
<evidence type="ECO:0000313" key="2">
    <source>
        <dbReference type="Proteomes" id="UP000233524"/>
    </source>
</evidence>
<sequence length="229" mass="25844">MASYHRVLGLFDRSTQQKSVECDYDLHPWDLLINGARWQGKVRLIGFVDVFFLICYTGKSKFEHGIIVYSAENDDAIRSILQSANITAESVGLEITNTKAIDQENQPPQYFRFESEKSGLDYTITSLGHPVELKTEYPSSCLQKYEIKLRKGTDYTMKKRIRRGVNQHSLFDLLHDAVRLGIITHAELIGFLVNKTTGGTMLDDVTRKYFTALGGGGSTHNLSLSSERS</sequence>
<reference evidence="1 2" key="1">
    <citation type="journal article" date="2017" name="G3 (Bethesda)">
        <title>First Draft Genome Sequence of the Pathogenic Fungus Lomentospora prolificans (Formerly Scedosporium prolificans).</title>
        <authorList>
            <person name="Luo R."/>
            <person name="Zimin A."/>
            <person name="Workman R."/>
            <person name="Fan Y."/>
            <person name="Pertea G."/>
            <person name="Grossman N."/>
            <person name="Wear M.P."/>
            <person name="Jia B."/>
            <person name="Miller H."/>
            <person name="Casadevall A."/>
            <person name="Timp W."/>
            <person name="Zhang S.X."/>
            <person name="Salzberg S.L."/>
        </authorList>
    </citation>
    <scope>NUCLEOTIDE SEQUENCE [LARGE SCALE GENOMIC DNA]</scope>
    <source>
        <strain evidence="1 2">JHH-5317</strain>
    </source>
</reference>
<dbReference type="OrthoDB" id="5227693at2759"/>
<dbReference type="InParanoid" id="A0A2N3MZA0"/>
<organism evidence="1 2">
    <name type="scientific">Lomentospora prolificans</name>
    <dbReference type="NCBI Taxonomy" id="41688"/>
    <lineage>
        <taxon>Eukaryota</taxon>
        <taxon>Fungi</taxon>
        <taxon>Dikarya</taxon>
        <taxon>Ascomycota</taxon>
        <taxon>Pezizomycotina</taxon>
        <taxon>Sordariomycetes</taxon>
        <taxon>Hypocreomycetidae</taxon>
        <taxon>Microascales</taxon>
        <taxon>Microascaceae</taxon>
        <taxon>Lomentospora</taxon>
    </lineage>
</organism>
<accession>A0A2N3MZA0</accession>
<keyword evidence="2" id="KW-1185">Reference proteome</keyword>
<comment type="caution">
    <text evidence="1">The sequence shown here is derived from an EMBL/GenBank/DDBJ whole genome shotgun (WGS) entry which is preliminary data.</text>
</comment>
<gene>
    <name evidence="1" type="ORF">jhhlp_008204</name>
</gene>
<proteinExistence type="predicted"/>
<protein>
    <submittedName>
        <fullName evidence="1">Uncharacterized protein</fullName>
    </submittedName>
</protein>
<dbReference type="EMBL" id="NLAX01001588">
    <property type="protein sequence ID" value="PKS05514.1"/>
    <property type="molecule type" value="Genomic_DNA"/>
</dbReference>
<evidence type="ECO:0000313" key="1">
    <source>
        <dbReference type="EMBL" id="PKS05514.1"/>
    </source>
</evidence>
<dbReference type="AlphaFoldDB" id="A0A2N3MZA0"/>
<dbReference type="VEuPathDB" id="FungiDB:jhhlp_008204"/>